<evidence type="ECO:0000256" key="5">
    <source>
        <dbReference type="ARBA" id="ARBA00023133"/>
    </source>
</evidence>
<evidence type="ECO:0000256" key="10">
    <source>
        <dbReference type="RuleBase" id="RU000607"/>
    </source>
</evidence>
<name>A0A2X0R5R8_9PROT</name>
<evidence type="ECO:0000256" key="1">
    <source>
        <dbReference type="ARBA" id="ARBA00007718"/>
    </source>
</evidence>
<protein>
    <recommendedName>
        <fullName evidence="9 10">Ferrochelatase</fullName>
        <ecNumber evidence="9 10">4.98.1.1</ecNumber>
    </recommendedName>
    <alternativeName>
        <fullName evidence="9">Heme synthase</fullName>
    </alternativeName>
    <alternativeName>
        <fullName evidence="9">Protoheme ferro-lyase</fullName>
    </alternativeName>
</protein>
<evidence type="ECO:0000256" key="3">
    <source>
        <dbReference type="ARBA" id="ARBA00022723"/>
    </source>
</evidence>
<dbReference type="InterPro" id="IPR001015">
    <property type="entry name" value="Ferrochelatase"/>
</dbReference>
<keyword evidence="4 9" id="KW-0408">Iron</keyword>
<dbReference type="FunFam" id="3.40.50.1400:FF:000002">
    <property type="entry name" value="Ferrochelatase"/>
    <property type="match status" value="1"/>
</dbReference>
<dbReference type="GO" id="GO:0005737">
    <property type="term" value="C:cytoplasm"/>
    <property type="evidence" value="ECO:0007669"/>
    <property type="project" value="UniProtKB-SubCell"/>
</dbReference>
<dbReference type="AlphaFoldDB" id="A0A2X0R5R8"/>
<dbReference type="InterPro" id="IPR019772">
    <property type="entry name" value="Ferrochelatase_AS"/>
</dbReference>
<keyword evidence="3 9" id="KW-0479">Metal-binding</keyword>
<comment type="pathway">
    <text evidence="9 10">Porphyrin-containing compound metabolism; protoheme biosynthesis; protoheme from protoporphyrin-IX: step 1/1.</text>
</comment>
<keyword evidence="6 9" id="KW-0456">Lyase</keyword>
<comment type="function">
    <text evidence="9 10">Catalyzes the ferrous insertion into protoporphyrin IX.</text>
</comment>
<dbReference type="PANTHER" id="PTHR11108">
    <property type="entry name" value="FERROCHELATASE"/>
    <property type="match status" value="1"/>
</dbReference>
<keyword evidence="5 9" id="KW-0350">Heme biosynthesis</keyword>
<dbReference type="UniPathway" id="UPA00252">
    <property type="reaction ID" value="UER00325"/>
</dbReference>
<dbReference type="GO" id="GO:0006783">
    <property type="term" value="P:heme biosynthetic process"/>
    <property type="evidence" value="ECO:0007669"/>
    <property type="project" value="UniProtKB-UniRule"/>
</dbReference>
<comment type="catalytic activity">
    <reaction evidence="8">
        <text>Fe-coproporphyrin III + 2 H(+) = coproporphyrin III + Fe(2+)</text>
        <dbReference type="Rhea" id="RHEA:49572"/>
        <dbReference type="ChEBI" id="CHEBI:15378"/>
        <dbReference type="ChEBI" id="CHEBI:29033"/>
        <dbReference type="ChEBI" id="CHEBI:68438"/>
        <dbReference type="ChEBI" id="CHEBI:131725"/>
        <dbReference type="EC" id="4.99.1.9"/>
    </reaction>
    <physiologicalReaction direction="right-to-left" evidence="8">
        <dbReference type="Rhea" id="RHEA:49574"/>
    </physiologicalReaction>
</comment>
<dbReference type="Gene3D" id="3.40.50.1400">
    <property type="match status" value="2"/>
</dbReference>
<accession>A0A2X0R5R8</accession>
<evidence type="ECO:0000256" key="6">
    <source>
        <dbReference type="ARBA" id="ARBA00023239"/>
    </source>
</evidence>
<dbReference type="PROSITE" id="PS00534">
    <property type="entry name" value="FERROCHELATASE"/>
    <property type="match status" value="1"/>
</dbReference>
<evidence type="ECO:0000256" key="8">
    <source>
        <dbReference type="ARBA" id="ARBA00024536"/>
    </source>
</evidence>
<dbReference type="InterPro" id="IPR033659">
    <property type="entry name" value="Ferrochelatase_N"/>
</dbReference>
<reference evidence="11" key="1">
    <citation type="submission" date="2018-05" db="EMBL/GenBank/DDBJ databases">
        <authorList>
            <person name="Lanie J.A."/>
            <person name="Ng W.-L."/>
            <person name="Kazmierczak K.M."/>
            <person name="Andrzejewski T.M."/>
            <person name="Davidsen T.M."/>
            <person name="Wayne K.J."/>
            <person name="Tettelin H."/>
            <person name="Glass J.I."/>
            <person name="Rusch D."/>
            <person name="Podicherti R."/>
            <person name="Tsui H.-C.T."/>
            <person name="Winkler M.E."/>
        </authorList>
    </citation>
    <scope>NUCLEOTIDE SEQUENCE</scope>
    <source>
        <strain evidence="11">KNB</strain>
    </source>
</reference>
<feature type="binding site" evidence="9">
    <location>
        <position position="310"/>
    </location>
    <ligand>
        <name>Fe(2+)</name>
        <dbReference type="ChEBI" id="CHEBI:29033"/>
    </ligand>
</feature>
<dbReference type="EC" id="4.98.1.1" evidence="9 10"/>
<sequence>MPIVGMYGTLDSRSLENDMTYLTEPTFSHGTPEKCAVLLLNLGTPDAPTPQAVRPYLREFLGDPRVVEIPRLIWWFILNGIILNVRPKQSAIKYASIWMPEGSPLKVHTERQANLLRDQLKERAPGMPVEVHYAMRYGNPSIPSVLHELKTRNCQRILIMPMYPQYAASATGTAFDVVFNELTKQRNIPALRTVKHFHDHPGYIAATAQNIRDHWTLHGRPDKLVMSFHGLPRYTLDKGDPYHCECQKTGRLIAEALHLDTDQYIVSFQSRFGRTEWIQPYTTAVLKELGMKKTRRVDVVCPGFVADCLETLEEIAMEGQVDFKQAGGEEYHYIPCLNERPDWMQALSGLVLDNLYGWLDNPQPAQLEQSRLRALAMGASH</sequence>
<dbReference type="CDD" id="cd00419">
    <property type="entry name" value="Ferrochelatase_C"/>
    <property type="match status" value="1"/>
</dbReference>
<evidence type="ECO:0000256" key="2">
    <source>
        <dbReference type="ARBA" id="ARBA00022490"/>
    </source>
</evidence>
<dbReference type="GO" id="GO:0046872">
    <property type="term" value="F:metal ion binding"/>
    <property type="evidence" value="ECO:0007669"/>
    <property type="project" value="UniProtKB-KW"/>
</dbReference>
<keyword evidence="2 9" id="KW-0963">Cytoplasm</keyword>
<comment type="similarity">
    <text evidence="1 9 10">Belongs to the ferrochelatase family.</text>
</comment>
<dbReference type="GO" id="GO:0004325">
    <property type="term" value="F:ferrochelatase activity"/>
    <property type="evidence" value="ECO:0007669"/>
    <property type="project" value="UniProtKB-UniRule"/>
</dbReference>
<keyword evidence="7 9" id="KW-0627">Porphyrin biosynthesis</keyword>
<proteinExistence type="inferred from homology"/>
<comment type="subcellular location">
    <subcellularLocation>
        <location evidence="9 10">Cytoplasm</location>
    </subcellularLocation>
</comment>
<dbReference type="CDD" id="cd03411">
    <property type="entry name" value="Ferrochelatase_N"/>
    <property type="match status" value="1"/>
</dbReference>
<dbReference type="SUPFAM" id="SSF53800">
    <property type="entry name" value="Chelatase"/>
    <property type="match status" value="1"/>
</dbReference>
<evidence type="ECO:0000256" key="4">
    <source>
        <dbReference type="ARBA" id="ARBA00023004"/>
    </source>
</evidence>
<dbReference type="Pfam" id="PF00762">
    <property type="entry name" value="Ferrochelatase"/>
    <property type="match status" value="1"/>
</dbReference>
<dbReference type="PANTHER" id="PTHR11108:SF1">
    <property type="entry name" value="FERROCHELATASE, MITOCHONDRIAL"/>
    <property type="match status" value="1"/>
</dbReference>
<dbReference type="NCBIfam" id="TIGR00109">
    <property type="entry name" value="hemH"/>
    <property type="match status" value="1"/>
</dbReference>
<evidence type="ECO:0000313" key="11">
    <source>
        <dbReference type="EMBL" id="SPS05272.1"/>
    </source>
</evidence>
<feature type="binding site" evidence="9">
    <location>
        <position position="229"/>
    </location>
    <ligand>
        <name>Fe(2+)</name>
        <dbReference type="ChEBI" id="CHEBI:29033"/>
    </ligand>
</feature>
<evidence type="ECO:0000256" key="9">
    <source>
        <dbReference type="HAMAP-Rule" id="MF_00323"/>
    </source>
</evidence>
<dbReference type="EMBL" id="LS423452">
    <property type="protein sequence ID" value="SPS05272.1"/>
    <property type="molecule type" value="Genomic_DNA"/>
</dbReference>
<dbReference type="HAMAP" id="MF_00323">
    <property type="entry name" value="Ferrochelatase"/>
    <property type="match status" value="1"/>
</dbReference>
<organism evidence="11">
    <name type="scientific">Candidatus Nitrotoga fabula</name>
    <dbReference type="NCBI Taxonomy" id="2182327"/>
    <lineage>
        <taxon>Bacteria</taxon>
        <taxon>Pseudomonadati</taxon>
        <taxon>Pseudomonadota</taxon>
        <taxon>Betaproteobacteria</taxon>
        <taxon>Nitrosomonadales</taxon>
        <taxon>Gallionellaceae</taxon>
        <taxon>Candidatus Nitrotoga</taxon>
    </lineage>
</organism>
<comment type="catalytic activity">
    <reaction evidence="9 10">
        <text>heme b + 2 H(+) = protoporphyrin IX + Fe(2+)</text>
        <dbReference type="Rhea" id="RHEA:22584"/>
        <dbReference type="ChEBI" id="CHEBI:15378"/>
        <dbReference type="ChEBI" id="CHEBI:29033"/>
        <dbReference type="ChEBI" id="CHEBI:57306"/>
        <dbReference type="ChEBI" id="CHEBI:60344"/>
        <dbReference type="EC" id="4.98.1.1"/>
    </reaction>
</comment>
<gene>
    <name evidence="9 11" type="primary">hemH</name>
    <name evidence="11" type="ORF">NITFAB_0862</name>
</gene>
<evidence type="ECO:0000256" key="7">
    <source>
        <dbReference type="ARBA" id="ARBA00023244"/>
    </source>
</evidence>
<dbReference type="InterPro" id="IPR033644">
    <property type="entry name" value="Ferrochelatase_C"/>
</dbReference>